<evidence type="ECO:0000313" key="1">
    <source>
        <dbReference type="EMBL" id="GFD19729.1"/>
    </source>
</evidence>
<feature type="non-terminal residue" evidence="1">
    <location>
        <position position="1"/>
    </location>
</feature>
<feature type="non-terminal residue" evidence="1">
    <location>
        <position position="129"/>
    </location>
</feature>
<sequence>MKAMVKRILDLNVGGEEGHIKEEQEDELYRDVNINQGMGLQTTLDVKDSHVTLNPVHPDGMESIFKTTSQLDVQTPTSVAPLPISALTPSTIATITTTSQASILPTTVLSNIIQNLPNFGSMFRFDDRL</sequence>
<reference evidence="1" key="1">
    <citation type="journal article" date="2019" name="Sci. Rep.">
        <title>Draft genome of Tanacetum cinerariifolium, the natural source of mosquito coil.</title>
        <authorList>
            <person name="Yamashiro T."/>
            <person name="Shiraishi A."/>
            <person name="Satake H."/>
            <person name="Nakayama K."/>
        </authorList>
    </citation>
    <scope>NUCLEOTIDE SEQUENCE</scope>
</reference>
<dbReference type="EMBL" id="BKCJ011316872">
    <property type="protein sequence ID" value="GFD19729.1"/>
    <property type="molecule type" value="Genomic_DNA"/>
</dbReference>
<accession>A0A699UE26</accession>
<name>A0A699UE26_TANCI</name>
<organism evidence="1">
    <name type="scientific">Tanacetum cinerariifolium</name>
    <name type="common">Dalmatian daisy</name>
    <name type="synonym">Chrysanthemum cinerariifolium</name>
    <dbReference type="NCBI Taxonomy" id="118510"/>
    <lineage>
        <taxon>Eukaryota</taxon>
        <taxon>Viridiplantae</taxon>
        <taxon>Streptophyta</taxon>
        <taxon>Embryophyta</taxon>
        <taxon>Tracheophyta</taxon>
        <taxon>Spermatophyta</taxon>
        <taxon>Magnoliopsida</taxon>
        <taxon>eudicotyledons</taxon>
        <taxon>Gunneridae</taxon>
        <taxon>Pentapetalae</taxon>
        <taxon>asterids</taxon>
        <taxon>campanulids</taxon>
        <taxon>Asterales</taxon>
        <taxon>Asteraceae</taxon>
        <taxon>Asteroideae</taxon>
        <taxon>Anthemideae</taxon>
        <taxon>Anthemidinae</taxon>
        <taxon>Tanacetum</taxon>
    </lineage>
</organism>
<comment type="caution">
    <text evidence="1">The sequence shown here is derived from an EMBL/GenBank/DDBJ whole genome shotgun (WGS) entry which is preliminary data.</text>
</comment>
<gene>
    <name evidence="1" type="ORF">Tci_891698</name>
</gene>
<protein>
    <submittedName>
        <fullName evidence="1">Uncharacterized protein</fullName>
    </submittedName>
</protein>
<proteinExistence type="predicted"/>
<dbReference type="AlphaFoldDB" id="A0A699UE26"/>